<proteinExistence type="predicted"/>
<comment type="caution">
    <text evidence="3">The sequence shown here is derived from an EMBL/GenBank/DDBJ whole genome shotgun (WGS) entry which is preliminary data.</text>
</comment>
<dbReference type="PANTHER" id="PTHR12393:SF6">
    <property type="entry name" value="SPHINGOMYELIN PHOSPHODIESTERASE 2"/>
    <property type="match status" value="1"/>
</dbReference>
<dbReference type="GO" id="GO:0046513">
    <property type="term" value="P:ceramide biosynthetic process"/>
    <property type="evidence" value="ECO:0007669"/>
    <property type="project" value="TreeGrafter"/>
</dbReference>
<gene>
    <name evidence="3" type="ORF">HYH03_009218</name>
</gene>
<evidence type="ECO:0000256" key="1">
    <source>
        <dbReference type="SAM" id="Coils"/>
    </source>
</evidence>
<keyword evidence="2" id="KW-1133">Transmembrane helix</keyword>
<reference evidence="3" key="1">
    <citation type="journal article" date="2020" name="bioRxiv">
        <title>Comparative genomics of Chlamydomonas.</title>
        <authorList>
            <person name="Craig R.J."/>
            <person name="Hasan A.R."/>
            <person name="Ness R.W."/>
            <person name="Keightley P.D."/>
        </authorList>
    </citation>
    <scope>NUCLEOTIDE SEQUENCE</scope>
    <source>
        <strain evidence="3">CCAP 11/70</strain>
    </source>
</reference>
<name>A0A835XYI8_9CHLO</name>
<accession>A0A835XYI8</accession>
<dbReference type="PANTHER" id="PTHR12393">
    <property type="entry name" value="SPHINGOMYELIN PHOSPHODIESTERASE RELATED"/>
    <property type="match status" value="1"/>
</dbReference>
<evidence type="ECO:0000256" key="2">
    <source>
        <dbReference type="SAM" id="Phobius"/>
    </source>
</evidence>
<dbReference type="GO" id="GO:0030149">
    <property type="term" value="P:sphingolipid catabolic process"/>
    <property type="evidence" value="ECO:0007669"/>
    <property type="project" value="TreeGrafter"/>
</dbReference>
<dbReference type="GO" id="GO:0016020">
    <property type="term" value="C:membrane"/>
    <property type="evidence" value="ECO:0007669"/>
    <property type="project" value="TreeGrafter"/>
</dbReference>
<organism evidence="3 4">
    <name type="scientific">Edaphochlamys debaryana</name>
    <dbReference type="NCBI Taxonomy" id="47281"/>
    <lineage>
        <taxon>Eukaryota</taxon>
        <taxon>Viridiplantae</taxon>
        <taxon>Chlorophyta</taxon>
        <taxon>core chlorophytes</taxon>
        <taxon>Chlorophyceae</taxon>
        <taxon>CS clade</taxon>
        <taxon>Chlamydomonadales</taxon>
        <taxon>Chlamydomonadales incertae sedis</taxon>
        <taxon>Edaphochlamys</taxon>
    </lineage>
</organism>
<keyword evidence="1" id="KW-0175">Coiled coil</keyword>
<feature type="transmembrane region" description="Helical" evidence="2">
    <location>
        <begin position="221"/>
        <end position="241"/>
    </location>
</feature>
<evidence type="ECO:0000313" key="4">
    <source>
        <dbReference type="Proteomes" id="UP000612055"/>
    </source>
</evidence>
<protein>
    <submittedName>
        <fullName evidence="3">Uncharacterized protein</fullName>
    </submittedName>
</protein>
<dbReference type="AlphaFoldDB" id="A0A835XYI8"/>
<keyword evidence="2" id="KW-0472">Membrane</keyword>
<keyword evidence="2" id="KW-0812">Transmembrane</keyword>
<dbReference type="Proteomes" id="UP000612055">
    <property type="component" value="Unassembled WGS sequence"/>
</dbReference>
<sequence>MEAAGRVTAGAQQEAAAARAETQTAQQEAAAAWMATLSAEQEAAAAWLAEHTALQEEAAARAAAHTAQQEEAAARAETQTAQQEAAAARTAEHTAQQDAAAAWAEVQTAWQEAAAARTAEHTAQQDAAAARAEVQTALQDAAAARAEAHTAQQDAAAARAEVQTAWQEAAAARTAEHTAKQAAAAARTAQHTALRDAAAARAEAHTAQQTGITASVLKLPLALLLACTAPFLLFLLAVLAGRCCPALGQGLEALVAALTWKQRDMLVTLTAKSGEVANLEVALDASGIPTMPHHVTAAASSGSLTCLLFLARRKGSVVWGPVLQAAARAGHTHICRWILARCDQLEESMQEAGEAGEAFEAWEQRKVVLAAVRGGHSNLAERLLKAMSSPELPLDGGFSDGDGGACDMLADLDEQAAEQDEIEDELPYMGRHAPEPWDRGTSRQHRDLCLKALKGCPLAIAQRFYAKDVTPMGPVGPMGPGPPPGWTPDYLEAALRKALASRTPDWAAKVELVLSLGAQLEAESAYTAAARLPGALAAERFAWLKARGCALPPHSKAVLTAALSGRDAAGLAWLLAEDAKGLSGPHMLHAAGCRLDWPELALAAAEGGSVEALEWALEGAMAAAAEPADCLTPKLFAAAVRSGSLEAVWVLWRLGCAMSVDAWTAAAAAGAVPAVELLAEWGCPMPVRCWQGLGHTCAARRRAESMTHVPDRTYVPPCIDPAGERRALRVPALAQVRAARGAFSYRLPLMRALRAAGLAFGPVDKFHSGYPVSTEAKPLLEWLAAEGCPLDWARMEQQARRRRREEGWARGGEELEAWVQALGLGAAAVV</sequence>
<dbReference type="GO" id="GO:0005783">
    <property type="term" value="C:endoplasmic reticulum"/>
    <property type="evidence" value="ECO:0007669"/>
    <property type="project" value="TreeGrafter"/>
</dbReference>
<feature type="coiled-coil region" evidence="1">
    <location>
        <begin position="127"/>
        <end position="161"/>
    </location>
</feature>
<evidence type="ECO:0000313" key="3">
    <source>
        <dbReference type="EMBL" id="KAG2492556.1"/>
    </source>
</evidence>
<dbReference type="GO" id="GO:0071944">
    <property type="term" value="C:cell periphery"/>
    <property type="evidence" value="ECO:0007669"/>
    <property type="project" value="TreeGrafter"/>
</dbReference>
<keyword evidence="4" id="KW-1185">Reference proteome</keyword>
<dbReference type="EMBL" id="JAEHOE010000044">
    <property type="protein sequence ID" value="KAG2492556.1"/>
    <property type="molecule type" value="Genomic_DNA"/>
</dbReference>
<dbReference type="GO" id="GO:0004620">
    <property type="term" value="F:phospholipase activity"/>
    <property type="evidence" value="ECO:0007669"/>
    <property type="project" value="TreeGrafter"/>
</dbReference>